<proteinExistence type="predicted"/>
<gene>
    <name evidence="3" type="ORF">ERS852502_00743</name>
</gene>
<evidence type="ECO:0000256" key="1">
    <source>
        <dbReference type="SAM" id="Phobius"/>
    </source>
</evidence>
<dbReference type="RefSeq" id="WP_055171271.1">
    <property type="nucleotide sequence ID" value="NZ_CZBX01000003.1"/>
</dbReference>
<feature type="domain" description="TadE-like" evidence="2">
    <location>
        <begin position="14"/>
        <end position="55"/>
    </location>
</feature>
<dbReference type="EMBL" id="CZBX01000003">
    <property type="protein sequence ID" value="CUQ83640.1"/>
    <property type="molecule type" value="Genomic_DNA"/>
</dbReference>
<sequence length="135" mass="15733">MEFTEKYTKKYVKGSTVVEMSYLIPFCLILFFLLITIIFYFHDKAILNAAAAETAVTGVEMDRKKIEDADLDAFFRERTSGKLIFLENITTRVDLSGKKIEVEVFASKGRMKIHLIQRATKVKPEEKVRWKNRFL</sequence>
<dbReference type="Proteomes" id="UP000078383">
    <property type="component" value="Unassembled WGS sequence"/>
</dbReference>
<reference evidence="3 4" key="1">
    <citation type="submission" date="2015-09" db="EMBL/GenBank/DDBJ databases">
        <authorList>
            <consortium name="Pathogen Informatics"/>
        </authorList>
    </citation>
    <scope>NUCLEOTIDE SEQUENCE [LARGE SCALE GENOMIC DNA]</scope>
    <source>
        <strain evidence="3 4">2789STDY5834889</strain>
    </source>
</reference>
<evidence type="ECO:0000313" key="4">
    <source>
        <dbReference type="Proteomes" id="UP000078383"/>
    </source>
</evidence>
<keyword evidence="1" id="KW-0812">Transmembrane</keyword>
<name>A0A174ZKA2_9FIRM</name>
<dbReference type="InterPro" id="IPR012495">
    <property type="entry name" value="TadE-like_dom"/>
</dbReference>
<evidence type="ECO:0000313" key="3">
    <source>
        <dbReference type="EMBL" id="CUQ83640.1"/>
    </source>
</evidence>
<dbReference type="AlphaFoldDB" id="A0A174ZKA2"/>
<keyword evidence="1" id="KW-1133">Transmembrane helix</keyword>
<feature type="transmembrane region" description="Helical" evidence="1">
    <location>
        <begin position="20"/>
        <end position="41"/>
    </location>
</feature>
<evidence type="ECO:0000259" key="2">
    <source>
        <dbReference type="Pfam" id="PF07811"/>
    </source>
</evidence>
<organism evidence="3 4">
    <name type="scientific">[Ruminococcus] torques</name>
    <dbReference type="NCBI Taxonomy" id="33039"/>
    <lineage>
        <taxon>Bacteria</taxon>
        <taxon>Bacillati</taxon>
        <taxon>Bacillota</taxon>
        <taxon>Clostridia</taxon>
        <taxon>Lachnospirales</taxon>
        <taxon>Lachnospiraceae</taxon>
        <taxon>Mediterraneibacter</taxon>
    </lineage>
</organism>
<accession>A0A174ZKA2</accession>
<protein>
    <recommendedName>
        <fullName evidence="2">TadE-like domain-containing protein</fullName>
    </recommendedName>
</protein>
<keyword evidence="1" id="KW-0472">Membrane</keyword>
<dbReference type="Pfam" id="PF07811">
    <property type="entry name" value="TadE"/>
    <property type="match status" value="1"/>
</dbReference>